<reference evidence="1 2" key="1">
    <citation type="submission" date="2016-06" db="EMBL/GenBank/DDBJ databases">
        <title>Four novel species of enterococci isolated from chicken manure.</title>
        <authorList>
            <person name="Van Tyne D."/>
        </authorList>
    </citation>
    <scope>NUCLEOTIDE SEQUENCE [LARGE SCALE GENOMIC DNA]</scope>
    <source>
        <strain evidence="1 2">CU12B</strain>
    </source>
</reference>
<dbReference type="EMBL" id="MAEL01000035">
    <property type="protein sequence ID" value="KAF1304161.1"/>
    <property type="molecule type" value="Genomic_DNA"/>
</dbReference>
<dbReference type="Proteomes" id="UP000782705">
    <property type="component" value="Unassembled WGS sequence"/>
</dbReference>
<dbReference type="InterPro" id="IPR050583">
    <property type="entry name" value="Mycobacterial_A85_antigen"/>
</dbReference>
<protein>
    <recommendedName>
        <fullName evidence="3">Tributyrin esterase</fullName>
    </recommendedName>
</protein>
<evidence type="ECO:0008006" key="3">
    <source>
        <dbReference type="Google" id="ProtNLM"/>
    </source>
</evidence>
<dbReference type="PANTHER" id="PTHR48098:SF1">
    <property type="entry name" value="DIACYLGLYCEROL ACYLTRANSFERASE_MYCOLYLTRANSFERASE AG85A"/>
    <property type="match status" value="1"/>
</dbReference>
<dbReference type="PANTHER" id="PTHR48098">
    <property type="entry name" value="ENTEROCHELIN ESTERASE-RELATED"/>
    <property type="match status" value="1"/>
</dbReference>
<proteinExistence type="predicted"/>
<sequence length="275" mass="31120">MTLIESYIYSETLMRDVSVSVLLPLPSITNAEYGEGVGLPSDDHKYQTLWLVHSATGDHTKFIRGSRIEAFSRANKMAVVMMGVDNSFGCNVPNIGNYFDYITEELPKTLQAIYPLSDRREDNFIGGTSMGGFAAFMASLRKPEKYAAAFSISGALAIEELEKIESVRPWYINVTNALFGENRQYYNPHEHDLQTMAEDLLQSNKEQPALYACCGTEDMYYRAGYDVIQALRAKGLNVTYEEGPGAHDWDYWDPQLGHIMRNWLPKKGDLVHFKK</sequence>
<dbReference type="InterPro" id="IPR000801">
    <property type="entry name" value="Esterase-like"/>
</dbReference>
<dbReference type="SUPFAM" id="SSF53474">
    <property type="entry name" value="alpha/beta-Hydrolases"/>
    <property type="match status" value="1"/>
</dbReference>
<name>A0ABQ6YZW3_9ENTE</name>
<gene>
    <name evidence="1" type="ORF">BAU17_04505</name>
</gene>
<evidence type="ECO:0000313" key="1">
    <source>
        <dbReference type="EMBL" id="KAF1304161.1"/>
    </source>
</evidence>
<organism evidence="1 2">
    <name type="scientific">Candidatus Enterococcus willemsii</name>
    <dbReference type="NCBI Taxonomy" id="1857215"/>
    <lineage>
        <taxon>Bacteria</taxon>
        <taxon>Bacillati</taxon>
        <taxon>Bacillota</taxon>
        <taxon>Bacilli</taxon>
        <taxon>Lactobacillales</taxon>
        <taxon>Enterococcaceae</taxon>
        <taxon>Enterococcus</taxon>
    </lineage>
</organism>
<keyword evidence="2" id="KW-1185">Reference proteome</keyword>
<dbReference type="InterPro" id="IPR029058">
    <property type="entry name" value="AB_hydrolase_fold"/>
</dbReference>
<dbReference type="Gene3D" id="3.40.50.1820">
    <property type="entry name" value="alpha/beta hydrolase"/>
    <property type="match status" value="1"/>
</dbReference>
<comment type="caution">
    <text evidence="1">The sequence shown here is derived from an EMBL/GenBank/DDBJ whole genome shotgun (WGS) entry which is preliminary data.</text>
</comment>
<dbReference type="Pfam" id="PF00756">
    <property type="entry name" value="Esterase"/>
    <property type="match status" value="1"/>
</dbReference>
<accession>A0ABQ6YZW3</accession>
<evidence type="ECO:0000313" key="2">
    <source>
        <dbReference type="Proteomes" id="UP000782705"/>
    </source>
</evidence>